<feature type="binding site" evidence="19">
    <location>
        <position position="164"/>
    </location>
    <ligand>
        <name>D-ribulose 5-phosphate</name>
        <dbReference type="ChEBI" id="CHEBI:58121"/>
    </ligand>
</feature>
<evidence type="ECO:0000256" key="11">
    <source>
        <dbReference type="ARBA" id="ARBA00022833"/>
    </source>
</evidence>
<keyword evidence="13 19" id="KW-0342">GTP-binding</keyword>
<feature type="domain" description="GTP cyclohydrolase II" evidence="20">
    <location>
        <begin position="214"/>
        <end position="377"/>
    </location>
</feature>
<protein>
    <recommendedName>
        <fullName evidence="19">Riboflavin biosynthesis protein RibBA</fullName>
    </recommendedName>
    <domain>
        <recommendedName>
            <fullName evidence="19">3,4-dihydroxy-2-butanone 4-phosphate synthase</fullName>
            <shortName evidence="19">DHBP synthase</shortName>
            <ecNumber evidence="19">4.1.99.12</ecNumber>
        </recommendedName>
    </domain>
    <domain>
        <recommendedName>
            <fullName evidence="19">GTP cyclohydrolase-2</fullName>
            <ecNumber evidence="19">3.5.4.25</ecNumber>
        </recommendedName>
        <alternativeName>
            <fullName evidence="19">GTP cyclohydrolase II</fullName>
        </alternativeName>
    </domain>
</protein>
<evidence type="ECO:0000256" key="12">
    <source>
        <dbReference type="ARBA" id="ARBA00022842"/>
    </source>
</evidence>
<comment type="similarity">
    <text evidence="6 19">In the N-terminal section; belongs to the DHBP synthase family.</text>
</comment>
<dbReference type="RefSeq" id="WP_035390327.1">
    <property type="nucleotide sequence ID" value="NZ_JQKF01000023.1"/>
</dbReference>
<feature type="binding site" evidence="19">
    <location>
        <position position="260"/>
    </location>
    <ligand>
        <name>Zn(2+)</name>
        <dbReference type="ChEBI" id="CHEBI:29105"/>
        <note>catalytic</note>
    </ligand>
</feature>
<evidence type="ECO:0000256" key="19">
    <source>
        <dbReference type="HAMAP-Rule" id="MF_01283"/>
    </source>
</evidence>
<evidence type="ECO:0000256" key="17">
    <source>
        <dbReference type="ARBA" id="ARBA00043932"/>
    </source>
</evidence>
<feature type="binding site" evidence="19">
    <location>
        <position position="28"/>
    </location>
    <ligand>
        <name>Mg(2+)</name>
        <dbReference type="ChEBI" id="CHEBI:18420"/>
        <label>2</label>
    </ligand>
</feature>
<dbReference type="HAMAP" id="MF_01283">
    <property type="entry name" value="RibBA"/>
    <property type="match status" value="1"/>
</dbReference>
<dbReference type="GO" id="GO:0009231">
    <property type="term" value="P:riboflavin biosynthetic process"/>
    <property type="evidence" value="ECO:0007669"/>
    <property type="project" value="UniProtKB-UniRule"/>
</dbReference>
<keyword evidence="15 19" id="KW-0456">Lyase</keyword>
<dbReference type="EC" id="4.1.99.12" evidence="19"/>
<keyword evidence="8 19" id="KW-0479">Metal-binding</keyword>
<dbReference type="NCBIfam" id="NF006803">
    <property type="entry name" value="PRK09311.1"/>
    <property type="match status" value="1"/>
</dbReference>
<dbReference type="NCBIfam" id="TIGR00505">
    <property type="entry name" value="ribA"/>
    <property type="match status" value="1"/>
</dbReference>
<dbReference type="eggNOG" id="COG0807">
    <property type="taxonomic scope" value="Bacteria"/>
</dbReference>
<evidence type="ECO:0000256" key="14">
    <source>
        <dbReference type="ARBA" id="ARBA00023211"/>
    </source>
</evidence>
<dbReference type="SUPFAM" id="SSF142695">
    <property type="entry name" value="RibA-like"/>
    <property type="match status" value="1"/>
</dbReference>
<evidence type="ECO:0000313" key="21">
    <source>
        <dbReference type="EMBL" id="KJE76328.1"/>
    </source>
</evidence>
<proteinExistence type="inferred from homology"/>
<keyword evidence="14 19" id="KW-0464">Manganese</keyword>
<dbReference type="PANTHER" id="PTHR21327:SF18">
    <property type="entry name" value="3,4-DIHYDROXY-2-BUTANONE 4-PHOSPHATE SYNTHASE"/>
    <property type="match status" value="1"/>
</dbReference>
<dbReference type="NCBIfam" id="TIGR00506">
    <property type="entry name" value="ribB"/>
    <property type="match status" value="1"/>
</dbReference>
<dbReference type="GeneID" id="78373060"/>
<comment type="cofactor">
    <cofactor evidence="2">
        <name>Mn(2+)</name>
        <dbReference type="ChEBI" id="CHEBI:29035"/>
    </cofactor>
</comment>
<keyword evidence="16 19" id="KW-0511">Multifunctional enzyme</keyword>
<feature type="binding site" evidence="19">
    <location>
        <position position="361"/>
    </location>
    <ligand>
        <name>GTP</name>
        <dbReference type="ChEBI" id="CHEBI:37565"/>
    </ligand>
</feature>
<evidence type="ECO:0000256" key="18">
    <source>
        <dbReference type="ARBA" id="ARBA00049295"/>
    </source>
</evidence>
<feature type="site" description="Essential for DHBP synthase activity" evidence="19">
    <location>
        <position position="164"/>
    </location>
</feature>
<dbReference type="PANTHER" id="PTHR21327">
    <property type="entry name" value="GTP CYCLOHYDROLASE II-RELATED"/>
    <property type="match status" value="1"/>
</dbReference>
<evidence type="ECO:0000256" key="3">
    <source>
        <dbReference type="ARBA" id="ARBA00002284"/>
    </source>
</evidence>
<dbReference type="AlphaFoldDB" id="A0A0D8FSS6"/>
<dbReference type="EMBL" id="JXUW01000018">
    <property type="protein sequence ID" value="KJE76328.1"/>
    <property type="molecule type" value="Genomic_DNA"/>
</dbReference>
<keyword evidence="12 19" id="KW-0460">Magnesium</keyword>
<dbReference type="PATRIC" id="fig|1121877.4.peg.2157"/>
<dbReference type="FunFam" id="3.40.50.10990:FF:000001">
    <property type="entry name" value="Riboflavin biosynthesis protein RibBA"/>
    <property type="match status" value="1"/>
</dbReference>
<dbReference type="Gene3D" id="3.40.50.10990">
    <property type="entry name" value="GTP cyclohydrolase II"/>
    <property type="match status" value="1"/>
</dbReference>
<evidence type="ECO:0000256" key="4">
    <source>
        <dbReference type="ARBA" id="ARBA00004853"/>
    </source>
</evidence>
<evidence type="ECO:0000256" key="16">
    <source>
        <dbReference type="ARBA" id="ARBA00023268"/>
    </source>
</evidence>
<dbReference type="InterPro" id="IPR036144">
    <property type="entry name" value="RibA-like_sf"/>
</dbReference>
<feature type="binding site" evidence="19">
    <location>
        <position position="276"/>
    </location>
    <ligand>
        <name>GTP</name>
        <dbReference type="ChEBI" id="CHEBI:37565"/>
    </ligand>
</feature>
<evidence type="ECO:0000256" key="7">
    <source>
        <dbReference type="ARBA" id="ARBA00022619"/>
    </source>
</evidence>
<dbReference type="HAMAP" id="MF_00180">
    <property type="entry name" value="RibB"/>
    <property type="match status" value="1"/>
</dbReference>
<evidence type="ECO:0000256" key="10">
    <source>
        <dbReference type="ARBA" id="ARBA00022801"/>
    </source>
</evidence>
<accession>A0A0D8FSS6</accession>
<evidence type="ECO:0000256" key="9">
    <source>
        <dbReference type="ARBA" id="ARBA00022741"/>
    </source>
</evidence>
<feature type="binding site" evidence="19">
    <location>
        <position position="32"/>
    </location>
    <ligand>
        <name>D-ribulose 5-phosphate</name>
        <dbReference type="ChEBI" id="CHEBI:58121"/>
    </ligand>
</feature>
<dbReference type="NCBIfam" id="NF001591">
    <property type="entry name" value="PRK00393.1"/>
    <property type="match status" value="1"/>
</dbReference>
<dbReference type="GO" id="GO:0005525">
    <property type="term" value="F:GTP binding"/>
    <property type="evidence" value="ECO:0007669"/>
    <property type="project" value="UniProtKB-KW"/>
</dbReference>
<comment type="cofactor">
    <cofactor evidence="19">
        <name>Zn(2+)</name>
        <dbReference type="ChEBI" id="CHEBI:29105"/>
    </cofactor>
    <text evidence="19">Binds 1 zinc ion per subunit.</text>
</comment>
<feature type="active site" description="Nucleophile; for GTP cyclohydrolase activity" evidence="19">
    <location>
        <position position="335"/>
    </location>
</feature>
<comment type="cofactor">
    <cofactor evidence="19">
        <name>Mg(2+)</name>
        <dbReference type="ChEBI" id="CHEBI:18420"/>
    </cofactor>
    <cofactor evidence="19">
        <name>Mn(2+)</name>
        <dbReference type="ChEBI" id="CHEBI:29035"/>
    </cofactor>
    <text evidence="19">Binds 2 divalent metal cations per subunit. Magnesium or manganese.</text>
</comment>
<dbReference type="InterPro" id="IPR000926">
    <property type="entry name" value="RibA"/>
</dbReference>
<dbReference type="InterPro" id="IPR000422">
    <property type="entry name" value="DHBP_synthase_RibB"/>
</dbReference>
<dbReference type="STRING" id="1121877.FEAC_19380"/>
<feature type="active site" description="Proton acceptor; for GTP cyclohydrolase activity" evidence="19">
    <location>
        <position position="333"/>
    </location>
</feature>
<dbReference type="GO" id="GO:0003935">
    <property type="term" value="F:GTP cyclohydrolase II activity"/>
    <property type="evidence" value="ECO:0007669"/>
    <property type="project" value="UniProtKB-UniRule"/>
</dbReference>
<keyword evidence="7 19" id="KW-0686">Riboflavin biosynthesis</keyword>
<dbReference type="Gene3D" id="3.90.870.10">
    <property type="entry name" value="DHBP synthase"/>
    <property type="match status" value="1"/>
</dbReference>
<dbReference type="InterPro" id="IPR017945">
    <property type="entry name" value="DHBP_synth_RibB-like_a/b_dom"/>
</dbReference>
<feature type="binding site" evidence="19">
    <location>
        <position position="273"/>
    </location>
    <ligand>
        <name>Zn(2+)</name>
        <dbReference type="ChEBI" id="CHEBI:29105"/>
        <note>catalytic</note>
    </ligand>
</feature>
<feature type="binding site" evidence="19">
    <location>
        <begin position="27"/>
        <end position="28"/>
    </location>
    <ligand>
        <name>D-ribulose 5-phosphate</name>
        <dbReference type="ChEBI" id="CHEBI:58121"/>
    </ligand>
</feature>
<dbReference type="GO" id="GO:0000287">
    <property type="term" value="F:magnesium ion binding"/>
    <property type="evidence" value="ECO:0007669"/>
    <property type="project" value="UniProtKB-UniRule"/>
</dbReference>
<feature type="site" description="Essential for DHBP synthase activity" evidence="19">
    <location>
        <position position="126"/>
    </location>
</feature>
<feature type="region of interest" description="GTP cyclohydrolase II" evidence="19">
    <location>
        <begin position="203"/>
        <end position="404"/>
    </location>
</feature>
<name>A0A0D8FSS6_9ACTN</name>
<dbReference type="eggNOG" id="COG0108">
    <property type="taxonomic scope" value="Bacteria"/>
</dbReference>
<dbReference type="PIRSF" id="PIRSF001259">
    <property type="entry name" value="RibA"/>
    <property type="match status" value="1"/>
</dbReference>
<dbReference type="GO" id="GO:0005829">
    <property type="term" value="C:cytosol"/>
    <property type="evidence" value="ECO:0007669"/>
    <property type="project" value="TreeGrafter"/>
</dbReference>
<evidence type="ECO:0000313" key="22">
    <source>
        <dbReference type="Proteomes" id="UP000032336"/>
    </source>
</evidence>
<evidence type="ECO:0000256" key="2">
    <source>
        <dbReference type="ARBA" id="ARBA00001936"/>
    </source>
</evidence>
<comment type="function">
    <text evidence="3 19">Catalyzes the conversion of D-ribulose 5-phosphate to formate and 3,4-dihydroxy-2-butanone 4-phosphate.</text>
</comment>
<feature type="binding site" evidence="19">
    <location>
        <begin position="299"/>
        <end position="301"/>
    </location>
    <ligand>
        <name>GTP</name>
        <dbReference type="ChEBI" id="CHEBI:37565"/>
    </ligand>
</feature>
<comment type="catalytic activity">
    <reaction evidence="1 19">
        <text>D-ribulose 5-phosphate = (2S)-2-hydroxy-3-oxobutyl phosphate + formate + H(+)</text>
        <dbReference type="Rhea" id="RHEA:18457"/>
        <dbReference type="ChEBI" id="CHEBI:15378"/>
        <dbReference type="ChEBI" id="CHEBI:15740"/>
        <dbReference type="ChEBI" id="CHEBI:58121"/>
        <dbReference type="ChEBI" id="CHEBI:58830"/>
        <dbReference type="EC" id="4.1.99.12"/>
    </reaction>
</comment>
<dbReference type="CDD" id="cd00641">
    <property type="entry name" value="GTP_cyclohydro2"/>
    <property type="match status" value="1"/>
</dbReference>
<sequence>MSFRSIEEAIDAIGRGEIVLVVDDENRENEGDLIMGAEFVDAEKISFYIAHTSGLICVPLTGERLDELDIPLMVENNTESHLTAFTVSVDAKRLVSTGISAHDRASTIRALVDPSTKPSDLTRPGHVFPLRARDGGVLRRGGHTEAAVDLARLAGITPAGVICEVVTEDKQNMARLDELTKFAEKYGLVLVSIADLIRYRAANDTLVKRVDGATARIPTGYGEFTGIAYQSILDGEQHVALVMGDISTGDPVLVRVHSECLTGDAFGSLRCDCGPQLHRSMEIIAEEGRGVIVYLRGHEGRGIGLAHKLRAYQLQEQGLDTVEANEALGLPVDSRDYGIGSQILVDLGVSKMRLLTNNPTKYGGLSGFGLEISERVPLIIEPQAENAKYLQTKAAKMGHLLDLG</sequence>
<dbReference type="GO" id="GO:0030145">
    <property type="term" value="F:manganese ion binding"/>
    <property type="evidence" value="ECO:0007669"/>
    <property type="project" value="UniProtKB-UniRule"/>
</dbReference>
<evidence type="ECO:0000256" key="6">
    <source>
        <dbReference type="ARBA" id="ARBA00005520"/>
    </source>
</evidence>
<dbReference type="Pfam" id="PF00925">
    <property type="entry name" value="GTP_cyclohydro2"/>
    <property type="match status" value="1"/>
</dbReference>
<dbReference type="GO" id="GO:0008270">
    <property type="term" value="F:zinc ion binding"/>
    <property type="evidence" value="ECO:0007669"/>
    <property type="project" value="UniProtKB-UniRule"/>
</dbReference>
<gene>
    <name evidence="19 21" type="primary">ribBA</name>
    <name evidence="21" type="ORF">FEAC_19380</name>
</gene>
<dbReference type="InterPro" id="IPR032677">
    <property type="entry name" value="GTP_cyclohydro_II"/>
</dbReference>
<dbReference type="GO" id="GO:0008686">
    <property type="term" value="F:3,4-dihydroxy-2-butanone-4-phosphate synthase activity"/>
    <property type="evidence" value="ECO:0007669"/>
    <property type="project" value="UniProtKB-UniRule"/>
</dbReference>
<dbReference type="OrthoDB" id="9793111at2"/>
<evidence type="ECO:0000256" key="5">
    <source>
        <dbReference type="ARBA" id="ARBA00004904"/>
    </source>
</evidence>
<reference evidence="21 22" key="1">
    <citation type="submission" date="2015-01" db="EMBL/GenBank/DDBJ databases">
        <title>Draft genome of the acidophilic iron oxidizer Ferrimicrobium acidiphilum strain T23.</title>
        <authorList>
            <person name="Poehlein A."/>
            <person name="Eisen S."/>
            <person name="Schloemann M."/>
            <person name="Johnson B.D."/>
            <person name="Daniel R."/>
            <person name="Muehling M."/>
        </authorList>
    </citation>
    <scope>NUCLEOTIDE SEQUENCE [LARGE SCALE GENOMIC DNA]</scope>
    <source>
        <strain evidence="21 22">T23</strain>
    </source>
</reference>
<evidence type="ECO:0000256" key="8">
    <source>
        <dbReference type="ARBA" id="ARBA00022723"/>
    </source>
</evidence>
<feature type="binding site" evidence="19">
    <location>
        <position position="28"/>
    </location>
    <ligand>
        <name>Mg(2+)</name>
        <dbReference type="ChEBI" id="CHEBI:18420"/>
        <label>1</label>
    </ligand>
</feature>
<dbReference type="HAMAP" id="MF_00179">
    <property type="entry name" value="RibA"/>
    <property type="match status" value="1"/>
</dbReference>
<keyword evidence="11 19" id="KW-0862">Zinc</keyword>
<dbReference type="EC" id="3.5.4.25" evidence="19"/>
<feature type="region of interest" description="DHBP synthase" evidence="19">
    <location>
        <begin position="1"/>
        <end position="202"/>
    </location>
</feature>
<dbReference type="UniPathway" id="UPA00275">
    <property type="reaction ID" value="UER00399"/>
</dbReference>
<evidence type="ECO:0000256" key="15">
    <source>
        <dbReference type="ARBA" id="ARBA00023239"/>
    </source>
</evidence>
<comment type="catalytic activity">
    <reaction evidence="18 19">
        <text>GTP + 4 H2O = 2,5-diamino-6-hydroxy-4-(5-phosphoribosylamino)-pyrimidine + formate + 2 phosphate + 3 H(+)</text>
        <dbReference type="Rhea" id="RHEA:23704"/>
        <dbReference type="ChEBI" id="CHEBI:15377"/>
        <dbReference type="ChEBI" id="CHEBI:15378"/>
        <dbReference type="ChEBI" id="CHEBI:15740"/>
        <dbReference type="ChEBI" id="CHEBI:37565"/>
        <dbReference type="ChEBI" id="CHEBI:43474"/>
        <dbReference type="ChEBI" id="CHEBI:58614"/>
        <dbReference type="EC" id="3.5.4.25"/>
    </reaction>
</comment>
<keyword evidence="10 19" id="KW-0378">Hydrolase</keyword>
<keyword evidence="22" id="KW-1185">Reference proteome</keyword>
<evidence type="ECO:0000256" key="13">
    <source>
        <dbReference type="ARBA" id="ARBA00023134"/>
    </source>
</evidence>
<comment type="pathway">
    <text evidence="5 19">Cofactor biosynthesis; riboflavin biosynthesis; 2-hydroxy-3-oxobutyl phosphate from D-ribulose 5-phosphate: step 1/1.</text>
</comment>
<comment type="caution">
    <text evidence="21">The sequence shown here is derived from an EMBL/GenBank/DDBJ whole genome shotgun (WGS) entry which is preliminary data.</text>
</comment>
<comment type="pathway">
    <text evidence="4 19">Cofactor biosynthesis; riboflavin biosynthesis; 5-amino-6-(D-ribitylamino)uracil from GTP: step 1/4.</text>
</comment>
<feature type="binding site" evidence="19">
    <location>
        <begin position="255"/>
        <end position="259"/>
    </location>
    <ligand>
        <name>GTP</name>
        <dbReference type="ChEBI" id="CHEBI:37565"/>
    </ligand>
</feature>
<evidence type="ECO:0000259" key="20">
    <source>
        <dbReference type="Pfam" id="PF00925"/>
    </source>
</evidence>
<feature type="binding site" evidence="19">
    <location>
        <begin position="140"/>
        <end position="144"/>
    </location>
    <ligand>
        <name>D-ribulose 5-phosphate</name>
        <dbReference type="ChEBI" id="CHEBI:58121"/>
    </ligand>
</feature>
<dbReference type="FunFam" id="3.90.870.10:FF:000001">
    <property type="entry name" value="Riboflavin biosynthesis protein RibBA"/>
    <property type="match status" value="1"/>
</dbReference>
<dbReference type="InterPro" id="IPR016299">
    <property type="entry name" value="Riboflavin_synth_RibBA"/>
</dbReference>
<comment type="similarity">
    <text evidence="19">In the C-terminal section; belongs to the GTP cyclohydrolase II family.</text>
</comment>
<feature type="binding site" evidence="19">
    <location>
        <position position="143"/>
    </location>
    <ligand>
        <name>Mg(2+)</name>
        <dbReference type="ChEBI" id="CHEBI:18420"/>
        <label>2</label>
    </ligand>
</feature>
<feature type="binding site" evidence="19">
    <location>
        <position position="356"/>
    </location>
    <ligand>
        <name>GTP</name>
        <dbReference type="ChEBI" id="CHEBI:37565"/>
    </ligand>
</feature>
<dbReference type="Pfam" id="PF00926">
    <property type="entry name" value="DHBP_synthase"/>
    <property type="match status" value="1"/>
</dbReference>
<evidence type="ECO:0000256" key="1">
    <source>
        <dbReference type="ARBA" id="ARBA00000141"/>
    </source>
</evidence>
<dbReference type="Proteomes" id="UP000032336">
    <property type="component" value="Unassembled WGS sequence"/>
</dbReference>
<keyword evidence="9 19" id="KW-0547">Nucleotide-binding</keyword>
<dbReference type="SUPFAM" id="SSF55821">
    <property type="entry name" value="YrdC/RibB"/>
    <property type="match status" value="1"/>
</dbReference>
<feature type="binding site" evidence="19">
    <location>
        <position position="321"/>
    </location>
    <ligand>
        <name>GTP</name>
        <dbReference type="ChEBI" id="CHEBI:37565"/>
    </ligand>
</feature>
<feature type="binding site" evidence="19">
    <location>
        <position position="271"/>
    </location>
    <ligand>
        <name>Zn(2+)</name>
        <dbReference type="ChEBI" id="CHEBI:29105"/>
        <note>catalytic</note>
    </ligand>
</feature>
<comment type="function">
    <text evidence="17 19">Catalyzes the conversion of GTP to 2,5-diamino-6-ribosylamino-4(3H)-pyrimidinone 5'-phosphate (DARP), formate and pyrophosphate.</text>
</comment>
<organism evidence="21 22">
    <name type="scientific">Ferrimicrobium acidiphilum DSM 19497</name>
    <dbReference type="NCBI Taxonomy" id="1121877"/>
    <lineage>
        <taxon>Bacteria</taxon>
        <taxon>Bacillati</taxon>
        <taxon>Actinomycetota</taxon>
        <taxon>Acidimicrobiia</taxon>
        <taxon>Acidimicrobiales</taxon>
        <taxon>Acidimicrobiaceae</taxon>
        <taxon>Ferrimicrobium</taxon>
    </lineage>
</organism>